<evidence type="ECO:0000256" key="5">
    <source>
        <dbReference type="ARBA" id="ARBA00049360"/>
    </source>
</evidence>
<reference evidence="10" key="1">
    <citation type="submission" date="2025-08" db="UniProtKB">
        <authorList>
            <consortium name="RefSeq"/>
        </authorList>
    </citation>
    <scope>IDENTIFICATION</scope>
    <source>
        <tissue evidence="10">Stem</tissue>
    </source>
</reference>
<dbReference type="InterPro" id="IPR003593">
    <property type="entry name" value="AAA+_ATPase"/>
</dbReference>
<dbReference type="InterPro" id="IPR027417">
    <property type="entry name" value="P-loop_NTPase"/>
</dbReference>
<evidence type="ECO:0000259" key="8">
    <source>
        <dbReference type="SMART" id="SM00382"/>
    </source>
</evidence>
<dbReference type="eggNOG" id="KOG0743">
    <property type="taxonomic scope" value="Eukaryota"/>
</dbReference>
<dbReference type="Gene3D" id="6.10.280.40">
    <property type="match status" value="1"/>
</dbReference>
<organism evidence="9 10">
    <name type="scientific">Cucumis melo</name>
    <name type="common">Muskmelon</name>
    <dbReference type="NCBI Taxonomy" id="3656"/>
    <lineage>
        <taxon>Eukaryota</taxon>
        <taxon>Viridiplantae</taxon>
        <taxon>Streptophyta</taxon>
        <taxon>Embryophyta</taxon>
        <taxon>Tracheophyta</taxon>
        <taxon>Spermatophyta</taxon>
        <taxon>Magnoliopsida</taxon>
        <taxon>eudicotyledons</taxon>
        <taxon>Gunneridae</taxon>
        <taxon>Pentapetalae</taxon>
        <taxon>rosids</taxon>
        <taxon>fabids</taxon>
        <taxon>Cucurbitales</taxon>
        <taxon>Cucurbitaceae</taxon>
        <taxon>Benincaseae</taxon>
        <taxon>Cucumis</taxon>
    </lineage>
</organism>
<dbReference type="InterPro" id="IPR003959">
    <property type="entry name" value="ATPase_AAA_core"/>
</dbReference>
<evidence type="ECO:0000313" key="9">
    <source>
        <dbReference type="Proteomes" id="UP001652600"/>
    </source>
</evidence>
<dbReference type="GO" id="GO:0005524">
    <property type="term" value="F:ATP binding"/>
    <property type="evidence" value="ECO:0007669"/>
    <property type="project" value="UniProtKB-KW"/>
</dbReference>
<dbReference type="InterPro" id="IPR003960">
    <property type="entry name" value="ATPase_AAA_CS"/>
</dbReference>
<evidence type="ECO:0000256" key="6">
    <source>
        <dbReference type="RuleBase" id="RU003651"/>
    </source>
</evidence>
<dbReference type="GO" id="GO:0006950">
    <property type="term" value="P:response to stress"/>
    <property type="evidence" value="ECO:0007669"/>
    <property type="project" value="UniProtKB-ARBA"/>
</dbReference>
<dbReference type="KEGG" id="cmo:103485078"/>
<comment type="catalytic activity">
    <reaction evidence="5">
        <text>ATP + H2O = ADP + phosphate + H(+)</text>
        <dbReference type="Rhea" id="RHEA:13065"/>
        <dbReference type="ChEBI" id="CHEBI:15377"/>
        <dbReference type="ChEBI" id="CHEBI:15378"/>
        <dbReference type="ChEBI" id="CHEBI:30616"/>
        <dbReference type="ChEBI" id="CHEBI:43474"/>
        <dbReference type="ChEBI" id="CHEBI:456216"/>
    </reaction>
</comment>
<keyword evidence="9" id="KW-1185">Reference proteome</keyword>
<dbReference type="SUPFAM" id="SSF52540">
    <property type="entry name" value="P-loop containing nucleoside triphosphate hydrolases"/>
    <property type="match status" value="1"/>
</dbReference>
<dbReference type="CDD" id="cd19510">
    <property type="entry name" value="RecA-like_BCS1"/>
    <property type="match status" value="1"/>
</dbReference>
<gene>
    <name evidence="10" type="primary">LOC103485078</name>
</gene>
<dbReference type="GeneID" id="103485078"/>
<dbReference type="InterPro" id="IPR050747">
    <property type="entry name" value="Mitochondrial_chaperone_BCS1"/>
</dbReference>
<dbReference type="Gramene" id="MELO3C007859.2.1">
    <property type="protein sequence ID" value="MELO3C007859.2.1"/>
    <property type="gene ID" value="MELO3C007859.2"/>
</dbReference>
<keyword evidence="3" id="KW-0378">Hydrolase</keyword>
<feature type="compositionally biased region" description="Basic and acidic residues" evidence="7">
    <location>
        <begin position="443"/>
        <end position="459"/>
    </location>
</feature>
<dbReference type="AlphaFoldDB" id="A0A1S3B2H6"/>
<sequence length="513" mass="59130">MNFKDMAVPQSVSAVFSAYASFATTMMLIRSVTNELLPAKLISFLSSIFVYFFGSISSQTKFVIEENSGFAMNEVFQAAEFYLRTKISPSIDTLKVTKTPRQKKVTLSIDKDQEIIDYFENIRLQWRFLCSVDERNGGGGREKRQFELLFPKKFRDRVVDFYLPYVLKRAKEIKEENKVVKIFSQECQYDDDSGGNWGSVNLEHPATFDTLAMDPELKQSIIEDLDRFVRRKDFYKKVGKAWKRGYLLYGPPGTGKSSLIAAMANYLKFDIYDLDLSNMYSNSDLRRVLLATTNRSILVIEDIDCSVEIQNRQSEENFDRSSSKFTLSGMLNFIDGLWSSCGDERIIIFTTNNKHRLDPALLRAGRMDMHINMSYCSREGLKVLVSNYLGGEATKHSTYGEIEELIGEMEVAPAEIAEELMKGEETEAVLGGLLGFLKRKREEQRKEKEEKKEEKGVEEDKIEEEEEEGDKIEEEEEATKKIKWELRNRVRRIGYGYRGRGRGRGRGTRRITM</sequence>
<dbReference type="GO" id="GO:0016887">
    <property type="term" value="F:ATP hydrolysis activity"/>
    <property type="evidence" value="ECO:0007669"/>
    <property type="project" value="InterPro"/>
</dbReference>
<evidence type="ECO:0000256" key="1">
    <source>
        <dbReference type="ARBA" id="ARBA00001946"/>
    </source>
</evidence>
<comment type="similarity">
    <text evidence="2">Belongs to the AAA ATPase family. BCS1 subfamily.</text>
</comment>
<dbReference type="Proteomes" id="UP001652600">
    <property type="component" value="Chromosome 8"/>
</dbReference>
<dbReference type="Gene3D" id="3.40.50.300">
    <property type="entry name" value="P-loop containing nucleotide triphosphate hydrolases"/>
    <property type="match status" value="1"/>
</dbReference>
<dbReference type="PANTHER" id="PTHR23070">
    <property type="entry name" value="BCS1 AAA-TYPE ATPASE"/>
    <property type="match status" value="1"/>
</dbReference>
<comment type="cofactor">
    <cofactor evidence="1">
        <name>Mg(2+)</name>
        <dbReference type="ChEBI" id="CHEBI:18420"/>
    </cofactor>
</comment>
<evidence type="ECO:0000256" key="2">
    <source>
        <dbReference type="ARBA" id="ARBA00007448"/>
    </source>
</evidence>
<proteinExistence type="inferred from homology"/>
<dbReference type="InParanoid" id="A0A1S3B2H6"/>
<accession>A0A1S3B2H6</accession>
<name>A0A1S3B2H6_CUCME</name>
<dbReference type="InterPro" id="IPR025753">
    <property type="entry name" value="AAA_N_dom"/>
</dbReference>
<evidence type="ECO:0000256" key="3">
    <source>
        <dbReference type="ARBA" id="ARBA00022801"/>
    </source>
</evidence>
<evidence type="ECO:0000256" key="4">
    <source>
        <dbReference type="ARBA" id="ARBA00022842"/>
    </source>
</evidence>
<dbReference type="Pfam" id="PF14363">
    <property type="entry name" value="AAA_assoc"/>
    <property type="match status" value="1"/>
</dbReference>
<dbReference type="SMART" id="SM00382">
    <property type="entry name" value="AAA"/>
    <property type="match status" value="1"/>
</dbReference>
<protein>
    <submittedName>
        <fullName evidence="10">AAA-ATPase At2g18193-like</fullName>
    </submittedName>
</protein>
<keyword evidence="4" id="KW-0460">Magnesium</keyword>
<dbReference type="Pfam" id="PF00004">
    <property type="entry name" value="AAA"/>
    <property type="match status" value="1"/>
</dbReference>
<keyword evidence="6" id="KW-0547">Nucleotide-binding</keyword>
<dbReference type="Pfam" id="PF25568">
    <property type="entry name" value="AAA_lid_At3g28540"/>
    <property type="match status" value="1"/>
</dbReference>
<dbReference type="InterPro" id="IPR058017">
    <property type="entry name" value="At3g28540-like_C"/>
</dbReference>
<feature type="domain" description="AAA+ ATPase" evidence="8">
    <location>
        <begin position="242"/>
        <end position="377"/>
    </location>
</feature>
<keyword evidence="6" id="KW-0067">ATP-binding</keyword>
<evidence type="ECO:0000256" key="7">
    <source>
        <dbReference type="SAM" id="MobiDB-lite"/>
    </source>
</evidence>
<evidence type="ECO:0000313" key="10">
    <source>
        <dbReference type="RefSeq" id="XP_008440759.2"/>
    </source>
</evidence>
<feature type="compositionally biased region" description="Acidic residues" evidence="7">
    <location>
        <begin position="460"/>
        <end position="477"/>
    </location>
</feature>
<dbReference type="RefSeq" id="XP_008440759.2">
    <property type="nucleotide sequence ID" value="XM_008442537.3"/>
</dbReference>
<feature type="region of interest" description="Disordered" evidence="7">
    <location>
        <begin position="443"/>
        <end position="477"/>
    </location>
</feature>
<dbReference type="PROSITE" id="PS00674">
    <property type="entry name" value="AAA"/>
    <property type="match status" value="1"/>
</dbReference>